<dbReference type="RefSeq" id="WP_202245833.1">
    <property type="nucleotide sequence ID" value="NZ_JAESIY010000010.1"/>
</dbReference>
<reference evidence="1" key="1">
    <citation type="submission" date="2021-01" db="EMBL/GenBank/DDBJ databases">
        <title>Fulvivirga kasyanovii gen. nov., sp nov., a novel member of the phylum Bacteroidetes isolated from seawater in a mussel farm.</title>
        <authorList>
            <person name="Zhao L.-H."/>
            <person name="Wang Z.-J."/>
        </authorList>
    </citation>
    <scope>NUCLEOTIDE SEQUENCE</scope>
    <source>
        <strain evidence="1">2943</strain>
    </source>
</reference>
<keyword evidence="2" id="KW-1185">Reference proteome</keyword>
<evidence type="ECO:0000313" key="2">
    <source>
        <dbReference type="Proteomes" id="UP000659388"/>
    </source>
</evidence>
<name>A0A937F826_9BACT</name>
<dbReference type="EMBL" id="JAESIY010000010">
    <property type="protein sequence ID" value="MBL3658041.1"/>
    <property type="molecule type" value="Genomic_DNA"/>
</dbReference>
<accession>A0A937F826</accession>
<protein>
    <submittedName>
        <fullName evidence="1">Uncharacterized protein</fullName>
    </submittedName>
</protein>
<gene>
    <name evidence="1" type="ORF">JL102_17960</name>
</gene>
<proteinExistence type="predicted"/>
<organism evidence="1 2">
    <name type="scientific">Fulvivirga sediminis</name>
    <dbReference type="NCBI Taxonomy" id="2803949"/>
    <lineage>
        <taxon>Bacteria</taxon>
        <taxon>Pseudomonadati</taxon>
        <taxon>Bacteroidota</taxon>
        <taxon>Cytophagia</taxon>
        <taxon>Cytophagales</taxon>
        <taxon>Fulvivirgaceae</taxon>
        <taxon>Fulvivirga</taxon>
    </lineage>
</organism>
<dbReference type="Proteomes" id="UP000659388">
    <property type="component" value="Unassembled WGS sequence"/>
</dbReference>
<dbReference type="AlphaFoldDB" id="A0A937F826"/>
<comment type="caution">
    <text evidence="1">The sequence shown here is derived from an EMBL/GenBank/DDBJ whole genome shotgun (WGS) entry which is preliminary data.</text>
</comment>
<sequence>MIDLAGLETIEFHDVRVGRIDYNEEPLGNIEIEIFQWNEEVNDYIIILLVFGELSRVMPQSISCKENDELKVYSFDYYVEDELFYGEFTFLHGIGGHSSTLELVCKSVIIEFK</sequence>
<evidence type="ECO:0000313" key="1">
    <source>
        <dbReference type="EMBL" id="MBL3658041.1"/>
    </source>
</evidence>